<gene>
    <name evidence="2" type="ORF">E1I69_16030</name>
</gene>
<keyword evidence="1" id="KW-0812">Transmembrane</keyword>
<feature type="transmembrane region" description="Helical" evidence="1">
    <location>
        <begin position="7"/>
        <end position="26"/>
    </location>
</feature>
<dbReference type="AlphaFoldDB" id="A0A4S3PNK9"/>
<feature type="transmembrane region" description="Helical" evidence="1">
    <location>
        <begin position="32"/>
        <end position="51"/>
    </location>
</feature>
<dbReference type="Pfam" id="PF17259">
    <property type="entry name" value="DUF5325"/>
    <property type="match status" value="1"/>
</dbReference>
<evidence type="ECO:0000313" key="2">
    <source>
        <dbReference type="EMBL" id="THE11150.1"/>
    </source>
</evidence>
<comment type="caution">
    <text evidence="2">The sequence shown here is derived from an EMBL/GenBank/DDBJ whole genome shotgun (WGS) entry which is preliminary data.</text>
</comment>
<protein>
    <recommendedName>
        <fullName evidence="4">YlaF family protein</fullName>
    </recommendedName>
</protein>
<sequence length="61" mass="6543">MKNVNIPMLLFAIATAVCIMLIGVSIAEKSLLGIILSIIAVIIVTGLGFTTKKKMRENGRL</sequence>
<dbReference type="InterPro" id="IPR035211">
    <property type="entry name" value="DUF5325"/>
</dbReference>
<reference evidence="2 3" key="1">
    <citation type="journal article" date="2019" name="Indoor Air">
        <title>Impacts of indoor surface finishes on bacterial viability.</title>
        <authorList>
            <person name="Hu J."/>
            <person name="Maamar S.B."/>
            <person name="Glawe A.J."/>
            <person name="Gottel N."/>
            <person name="Gilbert J.A."/>
            <person name="Hartmann E.M."/>
        </authorList>
    </citation>
    <scope>NUCLEOTIDE SEQUENCE [LARGE SCALE GENOMIC DNA]</scope>
    <source>
        <strain evidence="2 3">AF060A6</strain>
    </source>
</reference>
<dbReference type="EMBL" id="SLUB01000033">
    <property type="protein sequence ID" value="THE11150.1"/>
    <property type="molecule type" value="Genomic_DNA"/>
</dbReference>
<organism evidence="2 3">
    <name type="scientific">Bacillus timonensis</name>
    <dbReference type="NCBI Taxonomy" id="1033734"/>
    <lineage>
        <taxon>Bacteria</taxon>
        <taxon>Bacillati</taxon>
        <taxon>Bacillota</taxon>
        <taxon>Bacilli</taxon>
        <taxon>Bacillales</taxon>
        <taxon>Bacillaceae</taxon>
        <taxon>Bacillus</taxon>
    </lineage>
</organism>
<evidence type="ECO:0008006" key="4">
    <source>
        <dbReference type="Google" id="ProtNLM"/>
    </source>
</evidence>
<accession>A0A4S3PNK9</accession>
<dbReference type="STRING" id="1033734.GCA_000285535_00842"/>
<proteinExistence type="predicted"/>
<evidence type="ECO:0000256" key="1">
    <source>
        <dbReference type="SAM" id="Phobius"/>
    </source>
</evidence>
<dbReference type="RefSeq" id="WP_136380580.1">
    <property type="nucleotide sequence ID" value="NZ_SLUB01000033.1"/>
</dbReference>
<keyword evidence="1" id="KW-1133">Transmembrane helix</keyword>
<evidence type="ECO:0000313" key="3">
    <source>
        <dbReference type="Proteomes" id="UP000306477"/>
    </source>
</evidence>
<keyword evidence="1" id="KW-0472">Membrane</keyword>
<dbReference type="Proteomes" id="UP000306477">
    <property type="component" value="Unassembled WGS sequence"/>
</dbReference>
<name>A0A4S3PNK9_9BACI</name>
<keyword evidence="3" id="KW-1185">Reference proteome</keyword>